<accession>A0A9W4N290</accession>
<dbReference type="EMBL" id="CAJVPA010000022">
    <property type="protein sequence ID" value="CAG8238978.1"/>
    <property type="molecule type" value="Genomic_DNA"/>
</dbReference>
<dbReference type="PANTHER" id="PTHR21310">
    <property type="entry name" value="AMINOGLYCOSIDE PHOSPHOTRANSFERASE-RELATED-RELATED"/>
    <property type="match status" value="1"/>
</dbReference>
<dbReference type="Proteomes" id="UP001152646">
    <property type="component" value="Unassembled WGS sequence"/>
</dbReference>
<organism evidence="2 3">
    <name type="scientific">Penicillium salamii</name>
    <dbReference type="NCBI Taxonomy" id="1612424"/>
    <lineage>
        <taxon>Eukaryota</taxon>
        <taxon>Fungi</taxon>
        <taxon>Dikarya</taxon>
        <taxon>Ascomycota</taxon>
        <taxon>Pezizomycotina</taxon>
        <taxon>Eurotiomycetes</taxon>
        <taxon>Eurotiomycetidae</taxon>
        <taxon>Eurotiales</taxon>
        <taxon>Aspergillaceae</taxon>
        <taxon>Penicillium</taxon>
    </lineage>
</organism>
<dbReference type="PANTHER" id="PTHR21310:SF37">
    <property type="entry name" value="AMINOGLYCOSIDE PHOSPHOTRANSFERASE DOMAIN-CONTAINING PROTEIN"/>
    <property type="match status" value="1"/>
</dbReference>
<reference evidence="2" key="1">
    <citation type="submission" date="2021-07" db="EMBL/GenBank/DDBJ databases">
        <authorList>
            <person name="Branca A.L. A."/>
        </authorList>
    </citation>
    <scope>NUCLEOTIDE SEQUENCE</scope>
</reference>
<protein>
    <recommendedName>
        <fullName evidence="1">Aminoglycoside phosphotransferase domain-containing protein</fullName>
    </recommendedName>
</protein>
<sequence length="460" mass="52381">MDYNQGLDFSHQTQEEIWVDEINRFRMNGGLCEWVASFHPDEIPCRLDGGFLNGSYNVGPKFIFDDGTAWLLRFPRVKSVSPNYADEKVAMEVEALSLIRERTSVPVPEIRAWGLADANPLGLGPFILMEFIDGVCLNDLLTGGGSRLLKKEISDSDLGIVYRQIANFMLQIFEINFQRIGSLPTTRTGYSTPARPLTWKVQEILQTGGVNTFDWKQLRHQLNSIIGELDGISKYTSLKILESLIPQFVNTEYENGPFKLICDDFGPANMIVKSDKDLTIVGVVDLEWVYAGPAQLLGSAPWWLLHDRPVNEEWDFRDGNPPEATKRYFDCLGIFKEALAEEGTKFPSSQYTQLSQLTEWSESSGAMWVHMLLSSGFFNPLGFPCMQLRQFVGAQWWRERVNELEVRPEVKHFVADKLRDLDEYDETIDAIEKLKICLDDGQIQRDEFVMAVDECMAVSE</sequence>
<proteinExistence type="predicted"/>
<dbReference type="InterPro" id="IPR011009">
    <property type="entry name" value="Kinase-like_dom_sf"/>
</dbReference>
<evidence type="ECO:0000313" key="3">
    <source>
        <dbReference type="Proteomes" id="UP001152646"/>
    </source>
</evidence>
<dbReference type="InterPro" id="IPR051678">
    <property type="entry name" value="AGP_Transferase"/>
</dbReference>
<dbReference type="OrthoDB" id="5412996at2759"/>
<dbReference type="SUPFAM" id="SSF56112">
    <property type="entry name" value="Protein kinase-like (PK-like)"/>
    <property type="match status" value="1"/>
</dbReference>
<evidence type="ECO:0000313" key="2">
    <source>
        <dbReference type="EMBL" id="CAG8238978.1"/>
    </source>
</evidence>
<comment type="caution">
    <text evidence="2">The sequence shown here is derived from an EMBL/GenBank/DDBJ whole genome shotgun (WGS) entry which is preliminary data.</text>
</comment>
<feature type="domain" description="Aminoglycoside phosphotransferase" evidence="1">
    <location>
        <begin position="67"/>
        <end position="293"/>
    </location>
</feature>
<dbReference type="InterPro" id="IPR002575">
    <property type="entry name" value="Aminoglycoside_PTrfase"/>
</dbReference>
<dbReference type="Pfam" id="PF01636">
    <property type="entry name" value="APH"/>
    <property type="match status" value="1"/>
</dbReference>
<name>A0A9W4N290_9EURO</name>
<evidence type="ECO:0000259" key="1">
    <source>
        <dbReference type="Pfam" id="PF01636"/>
    </source>
</evidence>
<dbReference type="AlphaFoldDB" id="A0A9W4N290"/>
<gene>
    <name evidence="2" type="ORF">PSALAMII_LOCUS497</name>
</gene>